<dbReference type="EMBL" id="CP068570">
    <property type="protein sequence ID" value="QQZ51629.1"/>
    <property type="molecule type" value="Genomic_DNA"/>
</dbReference>
<accession>A0A974P745</accession>
<proteinExistence type="predicted"/>
<dbReference type="AlphaFoldDB" id="A0A974P745"/>
<sequence length="75" mass="7696">MSRGLDRSVGEEAGAADVAGPVAQAVLHLPAGEIVFELEGVLVELDVGAAGQVEIVGPRLLRKVKWLVSGPAKVP</sequence>
<gene>
    <name evidence="1" type="ORF">JKL49_12010</name>
</gene>
<reference evidence="1" key="1">
    <citation type="submission" date="2021-01" db="EMBL/GenBank/DDBJ databases">
        <title>Genome sequence of Phenylobacterium sp. 20VBR1 isolated from a valley glaceir, Ny-Alesund, Svalbard.</title>
        <authorList>
            <person name="Thomas F.A."/>
            <person name="Krishnan K.P."/>
            <person name="Sinha R.K."/>
        </authorList>
    </citation>
    <scope>NUCLEOTIDE SEQUENCE</scope>
    <source>
        <strain evidence="1">20VBR1</strain>
    </source>
</reference>
<protein>
    <submittedName>
        <fullName evidence="1">Uncharacterized protein</fullName>
    </submittedName>
</protein>
<organism evidence="1">
    <name type="scientific">Phenylobacterium glaciei</name>
    <dbReference type="NCBI Taxonomy" id="2803784"/>
    <lineage>
        <taxon>Bacteria</taxon>
        <taxon>Pseudomonadati</taxon>
        <taxon>Pseudomonadota</taxon>
        <taxon>Alphaproteobacteria</taxon>
        <taxon>Caulobacterales</taxon>
        <taxon>Caulobacteraceae</taxon>
        <taxon>Phenylobacterium</taxon>
    </lineage>
</organism>
<evidence type="ECO:0000313" key="1">
    <source>
        <dbReference type="EMBL" id="QQZ51629.1"/>
    </source>
</evidence>
<name>A0A974P745_9CAUL</name>